<reference evidence="4" key="1">
    <citation type="submission" date="2021-02" db="EMBL/GenBank/DDBJ databases">
        <authorList>
            <person name="Nowell W R."/>
        </authorList>
    </citation>
    <scope>NUCLEOTIDE SEQUENCE</scope>
</reference>
<dbReference type="Proteomes" id="UP000663866">
    <property type="component" value="Unassembled WGS sequence"/>
</dbReference>
<gene>
    <name evidence="2" type="ORF">BYL167_LOCUS35775</name>
    <name evidence="3" type="ORF">GIL414_LOCUS40591</name>
    <name evidence="4" type="ORF">OVN521_LOCUS49632</name>
</gene>
<feature type="non-terminal residue" evidence="4">
    <location>
        <position position="1"/>
    </location>
</feature>
<accession>A0A821KHT5</accession>
<dbReference type="Proteomes" id="UP000681720">
    <property type="component" value="Unassembled WGS sequence"/>
</dbReference>
<feature type="non-terminal residue" evidence="4">
    <location>
        <position position="50"/>
    </location>
</feature>
<keyword evidence="5" id="KW-1185">Reference proteome</keyword>
<organism evidence="4 5">
    <name type="scientific">Rotaria magnacalcarata</name>
    <dbReference type="NCBI Taxonomy" id="392030"/>
    <lineage>
        <taxon>Eukaryota</taxon>
        <taxon>Metazoa</taxon>
        <taxon>Spiralia</taxon>
        <taxon>Gnathifera</taxon>
        <taxon>Rotifera</taxon>
        <taxon>Eurotatoria</taxon>
        <taxon>Bdelloidea</taxon>
        <taxon>Philodinida</taxon>
        <taxon>Philodinidae</taxon>
        <taxon>Rotaria</taxon>
    </lineage>
</organism>
<protein>
    <submittedName>
        <fullName evidence="4">Uncharacterized protein</fullName>
    </submittedName>
</protein>
<evidence type="ECO:0000313" key="2">
    <source>
        <dbReference type="EMBL" id="CAF4495772.1"/>
    </source>
</evidence>
<evidence type="ECO:0000313" key="3">
    <source>
        <dbReference type="EMBL" id="CAF4640226.1"/>
    </source>
</evidence>
<feature type="transmembrane region" description="Helical" evidence="1">
    <location>
        <begin position="16"/>
        <end position="40"/>
    </location>
</feature>
<keyword evidence="1" id="KW-0812">Transmembrane</keyword>
<dbReference type="EMBL" id="CAJOBJ010112973">
    <property type="protein sequence ID" value="CAF4640226.1"/>
    <property type="molecule type" value="Genomic_DNA"/>
</dbReference>
<sequence>SDKKDSKANPLGLTNVGGIFVVLLGGIVLSIFVAILEFLWHARKNHADRR</sequence>
<keyword evidence="1" id="KW-0472">Membrane</keyword>
<dbReference type="AlphaFoldDB" id="A0A821KHT5"/>
<dbReference type="EMBL" id="CAJOBH010076299">
    <property type="protein sequence ID" value="CAF4495772.1"/>
    <property type="molecule type" value="Genomic_DNA"/>
</dbReference>
<evidence type="ECO:0000256" key="1">
    <source>
        <dbReference type="SAM" id="Phobius"/>
    </source>
</evidence>
<keyword evidence="1" id="KW-1133">Transmembrane helix</keyword>
<proteinExistence type="predicted"/>
<evidence type="ECO:0000313" key="5">
    <source>
        <dbReference type="Proteomes" id="UP000663866"/>
    </source>
</evidence>
<dbReference type="EMBL" id="CAJOBG010109645">
    <property type="protein sequence ID" value="CAF4735905.1"/>
    <property type="molecule type" value="Genomic_DNA"/>
</dbReference>
<comment type="caution">
    <text evidence="4">The sequence shown here is derived from an EMBL/GenBank/DDBJ whole genome shotgun (WGS) entry which is preliminary data.</text>
</comment>
<name>A0A821KHT5_9BILA</name>
<dbReference type="Proteomes" id="UP000681967">
    <property type="component" value="Unassembled WGS sequence"/>
</dbReference>
<evidence type="ECO:0000313" key="4">
    <source>
        <dbReference type="EMBL" id="CAF4735905.1"/>
    </source>
</evidence>